<organism evidence="1 2">
    <name type="scientific">Streptomyces achmelvichensis</name>
    <dbReference type="NCBI Taxonomy" id="3134111"/>
    <lineage>
        <taxon>Bacteria</taxon>
        <taxon>Bacillati</taxon>
        <taxon>Actinomycetota</taxon>
        <taxon>Actinomycetes</taxon>
        <taxon>Kitasatosporales</taxon>
        <taxon>Streptomycetaceae</taxon>
        <taxon>Streptomyces</taxon>
    </lineage>
</organism>
<evidence type="ECO:0000313" key="1">
    <source>
        <dbReference type="EMBL" id="MEJ8631922.1"/>
    </source>
</evidence>
<proteinExistence type="predicted"/>
<comment type="caution">
    <text evidence="1">The sequence shown here is derived from an EMBL/GenBank/DDBJ whole genome shotgun (WGS) entry which is preliminary data.</text>
</comment>
<dbReference type="Proteomes" id="UP001377168">
    <property type="component" value="Unassembled WGS sequence"/>
</dbReference>
<sequence length="155" mass="17375">MDAARHTELLQRSGKLGKAGDLRDVLEPEELLDQAVVGDVPGSQLNGRDPPASREQRPRPGVHIGEHHVRDVLPKRFLQLWQRGHVHHDRPGHTFGHVLSRPTHRRRVIQHGNRAHCPHILRELSSHRVAHPVATVHQLLYDGQGGGSRGRAPAR</sequence>
<keyword evidence="2" id="KW-1185">Reference proteome</keyword>
<dbReference type="EMBL" id="JBBKAJ010000001">
    <property type="protein sequence ID" value="MEJ8631922.1"/>
    <property type="molecule type" value="Genomic_DNA"/>
</dbReference>
<name>A0ACC6PKJ0_9ACTN</name>
<evidence type="ECO:0000313" key="2">
    <source>
        <dbReference type="Proteomes" id="UP001377168"/>
    </source>
</evidence>
<accession>A0ACC6PKJ0</accession>
<reference evidence="1" key="1">
    <citation type="submission" date="2024-03" db="EMBL/GenBank/DDBJ databases">
        <title>Novel Streptomyces species of biotechnological and ecological value are a feature of Machair soil.</title>
        <authorList>
            <person name="Prole J.R."/>
            <person name="Goodfellow M."/>
            <person name="Allenby N."/>
            <person name="Ward A.C."/>
        </authorList>
    </citation>
    <scope>NUCLEOTIDE SEQUENCE</scope>
    <source>
        <strain evidence="1">MS2.AVA.5</strain>
    </source>
</reference>
<gene>
    <name evidence="1" type="ORF">WKI67_00165</name>
</gene>
<protein>
    <submittedName>
        <fullName evidence="1">Uncharacterized protein</fullName>
    </submittedName>
</protein>